<sequence length="75" mass="8796">MCHLQSGLWILMHAQCSKDIGNIYFNKNNYQKFVFKIIYFIKVKFMTKFETCLNKLLKSPKLKSKSGLSTDLTLN</sequence>
<reference evidence="1 2" key="1">
    <citation type="journal article" date="2018" name="Sci. Rep.">
        <title>Genomic signatures of local adaptation to the degree of environmental predictability in rotifers.</title>
        <authorList>
            <person name="Franch-Gras L."/>
            <person name="Hahn C."/>
            <person name="Garcia-Roger E.M."/>
            <person name="Carmona M.J."/>
            <person name="Serra M."/>
            <person name="Gomez A."/>
        </authorList>
    </citation>
    <scope>NUCLEOTIDE SEQUENCE [LARGE SCALE GENOMIC DNA]</scope>
    <source>
        <strain evidence="1">HYR1</strain>
    </source>
</reference>
<proteinExistence type="predicted"/>
<evidence type="ECO:0000313" key="2">
    <source>
        <dbReference type="Proteomes" id="UP000276133"/>
    </source>
</evidence>
<evidence type="ECO:0000313" key="1">
    <source>
        <dbReference type="EMBL" id="RNA07631.1"/>
    </source>
</evidence>
<keyword evidence="2" id="KW-1185">Reference proteome</keyword>
<dbReference type="Proteomes" id="UP000276133">
    <property type="component" value="Unassembled WGS sequence"/>
</dbReference>
<organism evidence="1 2">
    <name type="scientific">Brachionus plicatilis</name>
    <name type="common">Marine rotifer</name>
    <name type="synonym">Brachionus muelleri</name>
    <dbReference type="NCBI Taxonomy" id="10195"/>
    <lineage>
        <taxon>Eukaryota</taxon>
        <taxon>Metazoa</taxon>
        <taxon>Spiralia</taxon>
        <taxon>Gnathifera</taxon>
        <taxon>Rotifera</taxon>
        <taxon>Eurotatoria</taxon>
        <taxon>Monogononta</taxon>
        <taxon>Pseudotrocha</taxon>
        <taxon>Ploima</taxon>
        <taxon>Brachionidae</taxon>
        <taxon>Brachionus</taxon>
    </lineage>
</organism>
<gene>
    <name evidence="1" type="ORF">BpHYR1_013124</name>
</gene>
<dbReference type="EMBL" id="REGN01006975">
    <property type="protein sequence ID" value="RNA07631.1"/>
    <property type="molecule type" value="Genomic_DNA"/>
</dbReference>
<accession>A0A3M7Q9I6</accession>
<protein>
    <submittedName>
        <fullName evidence="1">Uncharacterized protein</fullName>
    </submittedName>
</protein>
<comment type="caution">
    <text evidence="1">The sequence shown here is derived from an EMBL/GenBank/DDBJ whole genome shotgun (WGS) entry which is preliminary data.</text>
</comment>
<dbReference type="AlphaFoldDB" id="A0A3M7Q9I6"/>
<name>A0A3M7Q9I6_BRAPC</name>